<name>A0AAE3NLV7_9RHOB</name>
<organism evidence="2 3">
    <name type="scientific">Psychromarinibacter sediminicola</name>
    <dbReference type="NCBI Taxonomy" id="3033385"/>
    <lineage>
        <taxon>Bacteria</taxon>
        <taxon>Pseudomonadati</taxon>
        <taxon>Pseudomonadota</taxon>
        <taxon>Alphaproteobacteria</taxon>
        <taxon>Rhodobacterales</taxon>
        <taxon>Paracoccaceae</taxon>
        <taxon>Psychromarinibacter</taxon>
    </lineage>
</organism>
<dbReference type="GO" id="GO:0043565">
    <property type="term" value="F:sequence-specific DNA binding"/>
    <property type="evidence" value="ECO:0007669"/>
    <property type="project" value="InterPro"/>
</dbReference>
<gene>
    <name evidence="2" type="ORF">P1J78_03030</name>
</gene>
<comment type="caution">
    <text evidence="2">The sequence shown here is derived from an EMBL/GenBank/DDBJ whole genome shotgun (WGS) entry which is preliminary data.</text>
</comment>
<evidence type="ECO:0000313" key="3">
    <source>
        <dbReference type="Proteomes" id="UP001220964"/>
    </source>
</evidence>
<dbReference type="Proteomes" id="UP001220964">
    <property type="component" value="Unassembled WGS sequence"/>
</dbReference>
<protein>
    <recommendedName>
        <fullName evidence="1">HTH araC/xylS-type domain-containing protein</fullName>
    </recommendedName>
</protein>
<sequence>MSTRVWVQSRPVELVHWSWLTASDGYVWARQIDAFNEAHKDKGERIKLEVVPLEQGIAPPSPRQGRPPMLASGQVGPAVFSRSFKMQYGRTPREFRELLRRNQYTSLRPEIRRLAREGAATPTITPVRDT</sequence>
<evidence type="ECO:0000259" key="1">
    <source>
        <dbReference type="PROSITE" id="PS01124"/>
    </source>
</evidence>
<dbReference type="GO" id="GO:0003700">
    <property type="term" value="F:DNA-binding transcription factor activity"/>
    <property type="evidence" value="ECO:0007669"/>
    <property type="project" value="InterPro"/>
</dbReference>
<dbReference type="AlphaFoldDB" id="A0AAE3NLV7"/>
<reference evidence="2" key="1">
    <citation type="submission" date="2023-03" db="EMBL/GenBank/DDBJ databases">
        <title>Multiphase analysis and comparison of six strains from genera Psychromarinibacter, Lutimaribacter, and Maritimibacter, including a novel species: Psychromarinibacter sediminicola sp. nov.</title>
        <authorList>
            <person name="Wang Y.-H."/>
            <person name="Ye M.-Q."/>
            <person name="Du Z.-J."/>
        </authorList>
    </citation>
    <scope>NUCLEOTIDE SEQUENCE</scope>
    <source>
        <strain evidence="2">C21-152</strain>
    </source>
</reference>
<feature type="domain" description="HTH araC/xylS-type" evidence="1">
    <location>
        <begin position="73"/>
        <end position="98"/>
    </location>
</feature>
<keyword evidence="3" id="KW-1185">Reference proteome</keyword>
<accession>A0AAE3NLV7</accession>
<dbReference type="RefSeq" id="WP_275565847.1">
    <property type="nucleotide sequence ID" value="NZ_JARGYC010000005.1"/>
</dbReference>
<dbReference type="InterPro" id="IPR018060">
    <property type="entry name" value="HTH_AraC"/>
</dbReference>
<dbReference type="EMBL" id="JARGYC010000005">
    <property type="protein sequence ID" value="MDF0599698.1"/>
    <property type="molecule type" value="Genomic_DNA"/>
</dbReference>
<proteinExistence type="predicted"/>
<evidence type="ECO:0000313" key="2">
    <source>
        <dbReference type="EMBL" id="MDF0599698.1"/>
    </source>
</evidence>
<dbReference type="PROSITE" id="PS01124">
    <property type="entry name" value="HTH_ARAC_FAMILY_2"/>
    <property type="match status" value="1"/>
</dbReference>